<dbReference type="PANTHER" id="PTHR34353:SF2">
    <property type="entry name" value="CRISPR-ASSOCIATED ENDONUCLEASE CAS1 1"/>
    <property type="match status" value="1"/>
</dbReference>
<evidence type="ECO:0000256" key="8">
    <source>
        <dbReference type="ARBA" id="ARBA00023211"/>
    </source>
</evidence>
<gene>
    <name evidence="10" type="primary">cas1</name>
    <name evidence="11" type="ORF">SAMN04488695_1122</name>
</gene>
<dbReference type="EC" id="3.1.-.-" evidence="10"/>
<evidence type="ECO:0000256" key="6">
    <source>
        <dbReference type="ARBA" id="ARBA00023118"/>
    </source>
</evidence>
<organism evidence="11 12">
    <name type="scientific">Proteiniclasticum ruminis</name>
    <dbReference type="NCBI Taxonomy" id="398199"/>
    <lineage>
        <taxon>Bacteria</taxon>
        <taxon>Bacillati</taxon>
        <taxon>Bacillota</taxon>
        <taxon>Clostridia</taxon>
        <taxon>Eubacteriales</taxon>
        <taxon>Clostridiaceae</taxon>
        <taxon>Proteiniclasticum</taxon>
    </lineage>
</organism>
<dbReference type="RefSeq" id="WP_074912689.1">
    <property type="nucleotide sequence ID" value="NZ_FOVK01000012.1"/>
</dbReference>
<comment type="subunit">
    <text evidence="9 10">Homodimer, forms a heterotetramer with a Cas2 homodimer.</text>
</comment>
<keyword evidence="12" id="KW-1185">Reference proteome</keyword>
<proteinExistence type="inferred from homology"/>
<dbReference type="GO" id="GO:0016787">
    <property type="term" value="F:hydrolase activity"/>
    <property type="evidence" value="ECO:0007669"/>
    <property type="project" value="UniProtKB-KW"/>
</dbReference>
<dbReference type="NCBIfam" id="TIGR00287">
    <property type="entry name" value="cas1"/>
    <property type="match status" value="1"/>
</dbReference>
<dbReference type="InterPro" id="IPR019855">
    <property type="entry name" value="CRISPR-assoc_Cas1_NMENI"/>
</dbReference>
<dbReference type="InterPro" id="IPR002729">
    <property type="entry name" value="CRISPR-assoc_Cas1"/>
</dbReference>
<dbReference type="Gene3D" id="1.20.120.920">
    <property type="entry name" value="CRISPR-associated endonuclease Cas1, C-terminal domain"/>
    <property type="match status" value="1"/>
</dbReference>
<comment type="cofactor">
    <cofactor evidence="10">
        <name>Mg(2+)</name>
        <dbReference type="ChEBI" id="CHEBI:18420"/>
    </cofactor>
    <cofactor evidence="10">
        <name>Mn(2+)</name>
        <dbReference type="ChEBI" id="CHEBI:29035"/>
    </cofactor>
</comment>
<dbReference type="AlphaFoldDB" id="A0A1I5DYH1"/>
<evidence type="ECO:0000256" key="7">
    <source>
        <dbReference type="ARBA" id="ARBA00023125"/>
    </source>
</evidence>
<feature type="binding site" evidence="10">
    <location>
        <position position="146"/>
    </location>
    <ligand>
        <name>Mn(2+)</name>
        <dbReference type="ChEBI" id="CHEBI:29035"/>
    </ligand>
</feature>
<dbReference type="OrthoDB" id="9803119at2"/>
<sequence length="300" mass="34418">MSWRSLVISSKVQLSIEKDQLCISSYDSIKIPVEDISVIVLESLQSMITTYTLSKLAERNVLVFICDEKHLPQGVFLPFIQHSRITKIISAQCSMSKPTKNRVWQKIIERKIWNQGRVLEIIGFNEAKTLMLYSNKVQSGDKSRREGIAAREYFRVLFPDMSRREDTLQNAGLNYGYAILRGAISRSLVSYGLLPTIGVGHYSELNAFNLADDIIEVFRPLVDLFVYTHLYGSKDEELSKELRGHLVNLLNYQIEMESMKISVLNAIDRVVETYQKVCLTGNYTDLILPKIIELQVHDYE</sequence>
<keyword evidence="4 10" id="KW-0378">Hydrolase</keyword>
<keyword evidence="5 10" id="KW-0460">Magnesium</keyword>
<dbReference type="GO" id="GO:0051607">
    <property type="term" value="P:defense response to virus"/>
    <property type="evidence" value="ECO:0007669"/>
    <property type="project" value="UniProtKB-UniRule"/>
</dbReference>
<protein>
    <recommendedName>
        <fullName evidence="10">CRISPR-associated endonuclease Cas1</fullName>
        <ecNumber evidence="10">3.1.-.-</ecNumber>
    </recommendedName>
</protein>
<dbReference type="NCBIfam" id="TIGR03639">
    <property type="entry name" value="cas1_NMENI"/>
    <property type="match status" value="1"/>
</dbReference>
<dbReference type="PANTHER" id="PTHR34353">
    <property type="entry name" value="CRISPR-ASSOCIATED ENDONUCLEASE CAS1 1"/>
    <property type="match status" value="1"/>
</dbReference>
<name>A0A1I5DYH1_9CLOT</name>
<evidence type="ECO:0000256" key="4">
    <source>
        <dbReference type="ARBA" id="ARBA00022801"/>
    </source>
</evidence>
<keyword evidence="1 10" id="KW-0540">Nuclease</keyword>
<reference evidence="11 12" key="1">
    <citation type="submission" date="2016-10" db="EMBL/GenBank/DDBJ databases">
        <authorList>
            <person name="de Groot N.N."/>
        </authorList>
    </citation>
    <scope>NUCLEOTIDE SEQUENCE [LARGE SCALE GENOMIC DNA]</scope>
    <source>
        <strain evidence="11 12">ML2</strain>
    </source>
</reference>
<dbReference type="HAMAP" id="MF_01470">
    <property type="entry name" value="Cas1"/>
    <property type="match status" value="1"/>
</dbReference>
<dbReference type="GO" id="GO:0004520">
    <property type="term" value="F:DNA endonuclease activity"/>
    <property type="evidence" value="ECO:0007669"/>
    <property type="project" value="InterPro"/>
</dbReference>
<dbReference type="InterPro" id="IPR042206">
    <property type="entry name" value="CRISPR-assoc_Cas1_C"/>
</dbReference>
<keyword evidence="6 10" id="KW-0051">Antiviral defense</keyword>
<dbReference type="Proteomes" id="UP000181899">
    <property type="component" value="Unassembled WGS sequence"/>
</dbReference>
<dbReference type="GO" id="GO:0046872">
    <property type="term" value="F:metal ion binding"/>
    <property type="evidence" value="ECO:0007669"/>
    <property type="project" value="UniProtKB-UniRule"/>
</dbReference>
<accession>A0A1I5DYH1</accession>
<evidence type="ECO:0000256" key="5">
    <source>
        <dbReference type="ARBA" id="ARBA00022842"/>
    </source>
</evidence>
<evidence type="ECO:0000256" key="1">
    <source>
        <dbReference type="ARBA" id="ARBA00022722"/>
    </source>
</evidence>
<evidence type="ECO:0000313" key="11">
    <source>
        <dbReference type="EMBL" id="SFO04246.1"/>
    </source>
</evidence>
<evidence type="ECO:0000256" key="9">
    <source>
        <dbReference type="ARBA" id="ARBA00038592"/>
    </source>
</evidence>
<comment type="similarity">
    <text evidence="10">Belongs to the CRISPR-associated endonuclease Cas1 family.</text>
</comment>
<keyword evidence="7 10" id="KW-0238">DNA-binding</keyword>
<evidence type="ECO:0000313" key="12">
    <source>
        <dbReference type="Proteomes" id="UP000181899"/>
    </source>
</evidence>
<keyword evidence="2 10" id="KW-0479">Metal-binding</keyword>
<keyword evidence="8 10" id="KW-0464">Manganese</keyword>
<feature type="binding site" evidence="10">
    <location>
        <position position="201"/>
    </location>
    <ligand>
        <name>Mn(2+)</name>
        <dbReference type="ChEBI" id="CHEBI:29035"/>
    </ligand>
</feature>
<dbReference type="Pfam" id="PF01867">
    <property type="entry name" value="Cas_Cas1"/>
    <property type="match status" value="1"/>
</dbReference>
<feature type="binding site" evidence="10">
    <location>
        <position position="216"/>
    </location>
    <ligand>
        <name>Mn(2+)</name>
        <dbReference type="ChEBI" id="CHEBI:29035"/>
    </ligand>
</feature>
<keyword evidence="3 10" id="KW-0255">Endonuclease</keyword>
<evidence type="ECO:0000256" key="10">
    <source>
        <dbReference type="HAMAP-Rule" id="MF_01470"/>
    </source>
</evidence>
<dbReference type="GO" id="GO:0043571">
    <property type="term" value="P:maintenance of CRISPR repeat elements"/>
    <property type="evidence" value="ECO:0007669"/>
    <property type="project" value="UniProtKB-UniRule"/>
</dbReference>
<dbReference type="GO" id="GO:0003677">
    <property type="term" value="F:DNA binding"/>
    <property type="evidence" value="ECO:0007669"/>
    <property type="project" value="UniProtKB-KW"/>
</dbReference>
<comment type="function">
    <text evidence="10">CRISPR (clustered regularly interspaced short palindromic repeat), is an adaptive immune system that provides protection against mobile genetic elements (viruses, transposable elements and conjugative plasmids). CRISPR clusters contain spacers, sequences complementary to antecedent mobile elements, and target invading nucleic acids. CRISPR clusters are transcribed and processed into CRISPR RNA (crRNA). Acts as a dsDNA endonuclease. Involved in the integration of spacer DNA into the CRISPR cassette.</text>
</comment>
<evidence type="ECO:0000256" key="3">
    <source>
        <dbReference type="ARBA" id="ARBA00022759"/>
    </source>
</evidence>
<dbReference type="EMBL" id="FOVK01000012">
    <property type="protein sequence ID" value="SFO04246.1"/>
    <property type="molecule type" value="Genomic_DNA"/>
</dbReference>
<evidence type="ECO:0000256" key="2">
    <source>
        <dbReference type="ARBA" id="ARBA00022723"/>
    </source>
</evidence>
<dbReference type="InterPro" id="IPR050646">
    <property type="entry name" value="Cas1"/>
</dbReference>